<proteinExistence type="predicted"/>
<evidence type="ECO:0000313" key="2">
    <source>
        <dbReference type="Proteomes" id="UP000627446"/>
    </source>
</evidence>
<gene>
    <name evidence="1" type="ORF">H8K36_13325</name>
</gene>
<dbReference type="Gene3D" id="1.25.40.10">
    <property type="entry name" value="Tetratricopeptide repeat domain"/>
    <property type="match status" value="1"/>
</dbReference>
<comment type="caution">
    <text evidence="1">The sequence shown here is derived from an EMBL/GenBank/DDBJ whole genome shotgun (WGS) entry which is preliminary data.</text>
</comment>
<keyword evidence="2" id="KW-1185">Reference proteome</keyword>
<name>A0A923HTM1_9BURK</name>
<dbReference type="AlphaFoldDB" id="A0A923HTM1"/>
<reference evidence="1" key="1">
    <citation type="submission" date="2020-08" db="EMBL/GenBank/DDBJ databases">
        <title>Novel species isolated from subtropical streams in China.</title>
        <authorList>
            <person name="Lu H."/>
        </authorList>
    </citation>
    <scope>NUCLEOTIDE SEQUENCE</scope>
    <source>
        <strain evidence="1">LX22W</strain>
    </source>
</reference>
<dbReference type="EMBL" id="JACOFZ010000005">
    <property type="protein sequence ID" value="MBC3882367.1"/>
    <property type="molecule type" value="Genomic_DNA"/>
</dbReference>
<dbReference type="Proteomes" id="UP000627446">
    <property type="component" value="Unassembled WGS sequence"/>
</dbReference>
<protein>
    <submittedName>
        <fullName evidence="1">Uncharacterized protein</fullName>
    </submittedName>
</protein>
<dbReference type="RefSeq" id="WP_186916989.1">
    <property type="nucleotide sequence ID" value="NZ_JACOFZ010000005.1"/>
</dbReference>
<accession>A0A923HTM1</accession>
<organism evidence="1 2">
    <name type="scientific">Undibacterium nitidum</name>
    <dbReference type="NCBI Taxonomy" id="2762298"/>
    <lineage>
        <taxon>Bacteria</taxon>
        <taxon>Pseudomonadati</taxon>
        <taxon>Pseudomonadota</taxon>
        <taxon>Betaproteobacteria</taxon>
        <taxon>Burkholderiales</taxon>
        <taxon>Oxalobacteraceae</taxon>
        <taxon>Undibacterium</taxon>
    </lineage>
</organism>
<evidence type="ECO:0000313" key="1">
    <source>
        <dbReference type="EMBL" id="MBC3882367.1"/>
    </source>
</evidence>
<sequence length="168" mass="19232">MNKKRDLLIHYDEDKQKFIFYMLDIDRTAELRAKTFDGVSPDVSFFKEKSPEEAERILGSSVFAALDRGSNTKVGIRDYESESEEVMQARLVEAKIAAEKGDPEAQFELYMHYHSQTLRFGLQNDLDRAEAMLLASVNAGYPNAISAFENWPLVKEAAESRIQRETKD</sequence>
<dbReference type="InterPro" id="IPR011990">
    <property type="entry name" value="TPR-like_helical_dom_sf"/>
</dbReference>